<evidence type="ECO:0000313" key="4">
    <source>
        <dbReference type="EMBL" id="OMO59641.1"/>
    </source>
</evidence>
<accession>A0A1R3GNJ9</accession>
<comment type="subcellular location">
    <subcellularLocation>
        <location evidence="1">Membrane</location>
    </subcellularLocation>
</comment>
<keyword evidence="5" id="KW-1185">Reference proteome</keyword>
<dbReference type="Gramene" id="OMO59641">
    <property type="protein sequence ID" value="OMO59641"/>
    <property type="gene ID" value="CCACVL1_24708"/>
</dbReference>
<comment type="caution">
    <text evidence="4">The sequence shown here is derived from an EMBL/GenBank/DDBJ whole genome shotgun (WGS) entry which is preliminary data.</text>
</comment>
<keyword evidence="3" id="KW-1133">Transmembrane helix</keyword>
<keyword evidence="3" id="KW-0812">Transmembrane</keyword>
<dbReference type="InterPro" id="IPR044839">
    <property type="entry name" value="NDR1-like"/>
</dbReference>
<dbReference type="OrthoDB" id="695142at2759"/>
<sequence>MEDSSRHVIGYPVQNVTGYSCTAAPPPPPPSSASGTAAYPNVNPKPYPSWVDYLFIAIMVSMLIFVIAISILSAVLDPHHPDFSIQSLSLSNYNSTTNHGVTATWTAQFQVSNPNKKATISYRGMDSFVLYKDFELAGTRMGPLKLGARNSSRVVDASYAMVDAYVDGKTVDAMNAEMRTSGQVKFNVMVFGYVKFGNIWLSGVLPSEKCIRVWCNDVALTNASVGKMTGGPKTCKVRAVRY</sequence>
<dbReference type="GO" id="GO:0005886">
    <property type="term" value="C:plasma membrane"/>
    <property type="evidence" value="ECO:0007669"/>
    <property type="project" value="TreeGrafter"/>
</dbReference>
<dbReference type="PANTHER" id="PTHR31234:SF2">
    <property type="entry name" value="OS05G0199100 PROTEIN"/>
    <property type="match status" value="1"/>
</dbReference>
<evidence type="ECO:0000256" key="2">
    <source>
        <dbReference type="ARBA" id="ARBA00023136"/>
    </source>
</evidence>
<dbReference type="Proteomes" id="UP000188268">
    <property type="component" value="Unassembled WGS sequence"/>
</dbReference>
<proteinExistence type="predicted"/>
<feature type="transmembrane region" description="Helical" evidence="3">
    <location>
        <begin position="53"/>
        <end position="76"/>
    </location>
</feature>
<dbReference type="OMA" id="CDENEMQ"/>
<name>A0A1R3GNJ9_COCAP</name>
<dbReference type="SUPFAM" id="SSF117070">
    <property type="entry name" value="LEA14-like"/>
    <property type="match status" value="1"/>
</dbReference>
<gene>
    <name evidence="4" type="ORF">CCACVL1_24708</name>
</gene>
<evidence type="ECO:0000256" key="1">
    <source>
        <dbReference type="ARBA" id="ARBA00004370"/>
    </source>
</evidence>
<organism evidence="4 5">
    <name type="scientific">Corchorus capsularis</name>
    <name type="common">Jute</name>
    <dbReference type="NCBI Taxonomy" id="210143"/>
    <lineage>
        <taxon>Eukaryota</taxon>
        <taxon>Viridiplantae</taxon>
        <taxon>Streptophyta</taxon>
        <taxon>Embryophyta</taxon>
        <taxon>Tracheophyta</taxon>
        <taxon>Spermatophyta</taxon>
        <taxon>Magnoliopsida</taxon>
        <taxon>eudicotyledons</taxon>
        <taxon>Gunneridae</taxon>
        <taxon>Pentapetalae</taxon>
        <taxon>rosids</taxon>
        <taxon>malvids</taxon>
        <taxon>Malvales</taxon>
        <taxon>Malvaceae</taxon>
        <taxon>Grewioideae</taxon>
        <taxon>Apeibeae</taxon>
        <taxon>Corchorus</taxon>
    </lineage>
</organism>
<protein>
    <submittedName>
        <fullName evidence="4">Late embryogenesis abundant protein, LEA-14</fullName>
    </submittedName>
</protein>
<evidence type="ECO:0000313" key="5">
    <source>
        <dbReference type="Proteomes" id="UP000188268"/>
    </source>
</evidence>
<dbReference type="PANTHER" id="PTHR31234">
    <property type="entry name" value="LATE EMBRYOGENESIS ABUNDANT (LEA) HYDROXYPROLINE-RICH GLYCOPROTEIN FAMILY"/>
    <property type="match status" value="1"/>
</dbReference>
<dbReference type="STRING" id="210143.A0A1R3GNJ9"/>
<dbReference type="EMBL" id="AWWV01013889">
    <property type="protein sequence ID" value="OMO59641.1"/>
    <property type="molecule type" value="Genomic_DNA"/>
</dbReference>
<keyword evidence="2 3" id="KW-0472">Membrane</keyword>
<dbReference type="GO" id="GO:0098542">
    <property type="term" value="P:defense response to other organism"/>
    <property type="evidence" value="ECO:0007669"/>
    <property type="project" value="InterPro"/>
</dbReference>
<dbReference type="AlphaFoldDB" id="A0A1R3GNJ9"/>
<evidence type="ECO:0000256" key="3">
    <source>
        <dbReference type="SAM" id="Phobius"/>
    </source>
</evidence>
<reference evidence="4 5" key="1">
    <citation type="submission" date="2013-09" db="EMBL/GenBank/DDBJ databases">
        <title>Corchorus capsularis genome sequencing.</title>
        <authorList>
            <person name="Alam M."/>
            <person name="Haque M.S."/>
            <person name="Islam M.S."/>
            <person name="Emdad E.M."/>
            <person name="Islam M.M."/>
            <person name="Ahmed B."/>
            <person name="Halim A."/>
            <person name="Hossen Q.M.M."/>
            <person name="Hossain M.Z."/>
            <person name="Ahmed R."/>
            <person name="Khan M.M."/>
            <person name="Islam R."/>
            <person name="Rashid M.M."/>
            <person name="Khan S.A."/>
            <person name="Rahman M.S."/>
            <person name="Alam M."/>
        </authorList>
    </citation>
    <scope>NUCLEOTIDE SEQUENCE [LARGE SCALE GENOMIC DNA]</scope>
    <source>
        <strain evidence="5">cv. CVL-1</strain>
        <tissue evidence="4">Whole seedling</tissue>
    </source>
</reference>
<dbReference type="PROSITE" id="PS51257">
    <property type="entry name" value="PROKAR_LIPOPROTEIN"/>
    <property type="match status" value="1"/>
</dbReference>